<evidence type="ECO:0000256" key="2">
    <source>
        <dbReference type="ARBA" id="ARBA00005476"/>
    </source>
</evidence>
<dbReference type="SMART" id="SM00775">
    <property type="entry name" value="LNS2"/>
    <property type="match status" value="1"/>
</dbReference>
<dbReference type="AlphaFoldDB" id="A0A0L0HN55"/>
<organism evidence="8 9">
    <name type="scientific">Spizellomyces punctatus (strain DAOM BR117)</name>
    <dbReference type="NCBI Taxonomy" id="645134"/>
    <lineage>
        <taxon>Eukaryota</taxon>
        <taxon>Fungi</taxon>
        <taxon>Fungi incertae sedis</taxon>
        <taxon>Chytridiomycota</taxon>
        <taxon>Chytridiomycota incertae sedis</taxon>
        <taxon>Chytridiomycetes</taxon>
        <taxon>Spizellomycetales</taxon>
        <taxon>Spizellomycetaceae</taxon>
        <taxon>Spizellomyces</taxon>
    </lineage>
</organism>
<comment type="cofactor">
    <cofactor evidence="1">
        <name>Mg(2+)</name>
        <dbReference type="ChEBI" id="CHEBI:18420"/>
    </cofactor>
</comment>
<keyword evidence="5" id="KW-0378">Hydrolase</keyword>
<dbReference type="EMBL" id="KQ257453">
    <property type="protein sequence ID" value="KND02493.1"/>
    <property type="molecule type" value="Genomic_DNA"/>
</dbReference>
<dbReference type="Pfam" id="PF08235">
    <property type="entry name" value="LNS2"/>
    <property type="match status" value="1"/>
</dbReference>
<dbReference type="OrthoDB" id="4567at2759"/>
<dbReference type="Proteomes" id="UP000053201">
    <property type="component" value="Unassembled WGS sequence"/>
</dbReference>
<evidence type="ECO:0000256" key="1">
    <source>
        <dbReference type="ARBA" id="ARBA00001946"/>
    </source>
</evidence>
<feature type="region of interest" description="Disordered" evidence="6">
    <location>
        <begin position="1054"/>
        <end position="1109"/>
    </location>
</feature>
<dbReference type="GeneID" id="27686503"/>
<dbReference type="InterPro" id="IPR023214">
    <property type="entry name" value="HAD_sf"/>
</dbReference>
<protein>
    <recommendedName>
        <fullName evidence="3">phosphatidate phosphatase</fullName>
        <ecNumber evidence="3">3.1.3.4</ecNumber>
    </recommendedName>
</protein>
<sequence>MTSVVAFAAGKVVSAVSTVSAFYSEVNPATLSGAIDVVVVQHPDGELVCSPFHVRFGKLKLLRPHDKAVEVSINGRPTDLLMKVGEAGEAFFVVETDNPVPSEYATSPIQQPLKHEVNVEPLDLNATTIPETAAANGEPITPTANGYVSAHGSDIGEDEYPVTDASQGATAGSIENRQNGDRLNTSEAHAKPASSKASAKGSELPIDADDTGDQLHPQQNALLNGATSDSNTDTSRHLRRSSKSSGKTKGSDRPIDAEDVTQSFAADAHLVGMVQGENDKDPNQDGVVETAPSVVDESDPVGASLGSESKQVDIERSTTVHIRTIDEINLDGSIFTSQVVSVEAEETQKPTKAEQPAETPASLAQASPQTAAALPEILVESHAPSALPTPSSVLTDDPMVKTAKNVNAALGSHVPVVPLHAHVLSTSKLSKPPVPQVELEKPKLPHSKSLPFAADSGELKRGGHSRASSMQMIQEVSADNGTTVIVTENEEGTQMPGGYIKRANTGPLSDTEVEYKDYEAEKKEQRRRGWSWRWGGLPKKNADDKADDAETPLRRDRTKSAEPLSSMSVDEKVNSYLAGLPNRSFSPDRAGSPELVSEPAQSPEPAAVPHESDLANGPEVPLSFAFNADVDMEMSLCGYDKMRSVQPEEGEELFQKNLITFESFCKNPELLMDPNLVFRINGNYYSWAMAGPMLMANIAFKKPLPEDLVQRLAQQQGPGQATADNRRYSFNQLKSWWSRSSSSKITNIDPEGKVKVETDVKLERKEKATVPQEPPKQPESPVQEQKFPAKFAKSLRLTSEQLKHLNLNKGANTITFSVNQGGASVSAKLFLYDYTCKIVISDIDGTITKSDALGHIFTMVGKDWTHLGIASLYTNIRKNGYHILYLTSRAIGQAGSTREYLAKVEQGGYQLPEGPVIMSPDRLFASFHREVILRKPEEFKMACLRDIKRLFGDRTPFYAGFGNRITDALSYRSVDVPSSRIFTIDPAGDVKLELLAEYKSSYVKLNDIVDQIFPPINGGGLVTPEFNDWNYWKSDLPHIELPGEASTDAEMEAKQEEEVDEELDDEYEDSDDVSEFYEEDEEEEADTGGSTADAAKLADAMPVSDNAADTAVKALEEQVEEEEDPGAWRG</sequence>
<dbReference type="FunFam" id="3.40.50.1000:FF:000063">
    <property type="entry name" value="Nuclear elongation and deformation protein"/>
    <property type="match status" value="1"/>
</dbReference>
<proteinExistence type="inferred from homology"/>
<evidence type="ECO:0000313" key="8">
    <source>
        <dbReference type="EMBL" id="KND02493.1"/>
    </source>
</evidence>
<dbReference type="InterPro" id="IPR013209">
    <property type="entry name" value="LNS2"/>
</dbReference>
<gene>
    <name evidence="8" type="ORF">SPPG_02952</name>
</gene>
<keyword evidence="4" id="KW-0597">Phosphoprotein</keyword>
<evidence type="ECO:0000256" key="3">
    <source>
        <dbReference type="ARBA" id="ARBA00012638"/>
    </source>
</evidence>
<dbReference type="InterPro" id="IPR026058">
    <property type="entry name" value="LIPIN"/>
</dbReference>
<reference evidence="8 9" key="1">
    <citation type="submission" date="2009-08" db="EMBL/GenBank/DDBJ databases">
        <title>The Genome Sequence of Spizellomyces punctatus strain DAOM BR117.</title>
        <authorList>
            <consortium name="The Broad Institute Genome Sequencing Platform"/>
            <person name="Russ C."/>
            <person name="Cuomo C."/>
            <person name="Shea T."/>
            <person name="Young S.K."/>
            <person name="Zeng Q."/>
            <person name="Koehrsen M."/>
            <person name="Haas B."/>
            <person name="Borodovsky M."/>
            <person name="Guigo R."/>
            <person name="Alvarado L."/>
            <person name="Berlin A."/>
            <person name="Bochicchio J."/>
            <person name="Borenstein D."/>
            <person name="Chapman S."/>
            <person name="Chen Z."/>
            <person name="Engels R."/>
            <person name="Freedman E."/>
            <person name="Gellesch M."/>
            <person name="Goldberg J."/>
            <person name="Griggs A."/>
            <person name="Gujja S."/>
            <person name="Heiman D."/>
            <person name="Hepburn T."/>
            <person name="Howarth C."/>
            <person name="Jen D."/>
            <person name="Larson L."/>
            <person name="Lewis B."/>
            <person name="Mehta T."/>
            <person name="Park D."/>
            <person name="Pearson M."/>
            <person name="Roberts A."/>
            <person name="Saif S."/>
            <person name="Shenoy N."/>
            <person name="Sisk P."/>
            <person name="Stolte C."/>
            <person name="Sykes S."/>
            <person name="Thomson T."/>
            <person name="Walk T."/>
            <person name="White J."/>
            <person name="Yandava C."/>
            <person name="Burger G."/>
            <person name="Gray M.W."/>
            <person name="Holland P.W.H."/>
            <person name="King N."/>
            <person name="Lang F.B.F."/>
            <person name="Roger A.J."/>
            <person name="Ruiz-Trillo I."/>
            <person name="Lander E."/>
            <person name="Nusbaum C."/>
        </authorList>
    </citation>
    <scope>NUCLEOTIDE SEQUENCE [LARGE SCALE GENOMIC DNA]</scope>
    <source>
        <strain evidence="8 9">DAOM BR117</strain>
    </source>
</reference>
<evidence type="ECO:0000256" key="4">
    <source>
        <dbReference type="ARBA" id="ARBA00022553"/>
    </source>
</evidence>
<dbReference type="InterPro" id="IPR036412">
    <property type="entry name" value="HAD-like_sf"/>
</dbReference>
<feature type="region of interest" description="Disordered" evidence="6">
    <location>
        <begin position="446"/>
        <end position="468"/>
    </location>
</feature>
<dbReference type="InParanoid" id="A0A0L0HN55"/>
<name>A0A0L0HN55_SPIPD</name>
<feature type="compositionally biased region" description="Basic and acidic residues" evidence="6">
    <location>
        <begin position="756"/>
        <end position="768"/>
    </location>
</feature>
<evidence type="ECO:0000313" key="9">
    <source>
        <dbReference type="Proteomes" id="UP000053201"/>
    </source>
</evidence>
<dbReference type="EC" id="3.1.3.4" evidence="3"/>
<dbReference type="RefSeq" id="XP_016610532.1">
    <property type="nucleotide sequence ID" value="XM_016751239.1"/>
</dbReference>
<keyword evidence="9" id="KW-1185">Reference proteome</keyword>
<dbReference type="FunCoup" id="A0A0L0HN55">
    <property type="interactions" value="269"/>
</dbReference>
<dbReference type="GO" id="GO:0008195">
    <property type="term" value="F:phosphatidate phosphatase activity"/>
    <property type="evidence" value="ECO:0007669"/>
    <property type="project" value="UniProtKB-EC"/>
</dbReference>
<dbReference type="GO" id="GO:0005634">
    <property type="term" value="C:nucleus"/>
    <property type="evidence" value="ECO:0007669"/>
    <property type="project" value="UniProtKB-ARBA"/>
</dbReference>
<dbReference type="GO" id="GO:0009062">
    <property type="term" value="P:fatty acid catabolic process"/>
    <property type="evidence" value="ECO:0007669"/>
    <property type="project" value="TreeGrafter"/>
</dbReference>
<evidence type="ECO:0000256" key="6">
    <source>
        <dbReference type="SAM" id="MobiDB-lite"/>
    </source>
</evidence>
<feature type="compositionally biased region" description="Polar residues" evidence="6">
    <location>
        <begin position="216"/>
        <end position="233"/>
    </location>
</feature>
<accession>A0A0L0HN55</accession>
<dbReference type="GO" id="GO:0019432">
    <property type="term" value="P:triglyceride biosynthetic process"/>
    <property type="evidence" value="ECO:0007669"/>
    <property type="project" value="TreeGrafter"/>
</dbReference>
<feature type="domain" description="LNS2/PITP" evidence="7">
    <location>
        <begin position="838"/>
        <end position="993"/>
    </location>
</feature>
<feature type="compositionally biased region" description="Low complexity" evidence="6">
    <location>
        <begin position="191"/>
        <end position="202"/>
    </location>
</feature>
<feature type="region of interest" description="Disordered" evidence="6">
    <location>
        <begin position="533"/>
        <end position="614"/>
    </location>
</feature>
<dbReference type="PANTHER" id="PTHR12181:SF12">
    <property type="entry name" value="PHOSPHATIDATE PHOSPHATASE"/>
    <property type="match status" value="1"/>
</dbReference>
<dbReference type="SUPFAM" id="SSF56784">
    <property type="entry name" value="HAD-like"/>
    <property type="match status" value="1"/>
</dbReference>
<feature type="region of interest" description="Disordered" evidence="6">
    <location>
        <begin position="275"/>
        <end position="305"/>
    </location>
</feature>
<dbReference type="Gene3D" id="3.40.50.1000">
    <property type="entry name" value="HAD superfamily/HAD-like"/>
    <property type="match status" value="1"/>
</dbReference>
<dbReference type="InterPro" id="IPR031315">
    <property type="entry name" value="LNS2/PITP"/>
</dbReference>
<feature type="compositionally biased region" description="Acidic residues" evidence="6">
    <location>
        <begin position="1057"/>
        <end position="1086"/>
    </location>
</feature>
<dbReference type="VEuPathDB" id="FungiDB:SPPG_02952"/>
<dbReference type="STRING" id="645134.A0A0L0HN55"/>
<comment type="similarity">
    <text evidence="2">Belongs to the lipin family.</text>
</comment>
<feature type="region of interest" description="Disordered" evidence="6">
    <location>
        <begin position="756"/>
        <end position="785"/>
    </location>
</feature>
<dbReference type="Pfam" id="PF16876">
    <property type="entry name" value="Lipin_mid"/>
    <property type="match status" value="1"/>
</dbReference>
<dbReference type="InterPro" id="IPR007651">
    <property type="entry name" value="Lipin_N"/>
</dbReference>
<evidence type="ECO:0000256" key="5">
    <source>
        <dbReference type="ARBA" id="ARBA00022801"/>
    </source>
</evidence>
<feature type="region of interest" description="Disordered" evidence="6">
    <location>
        <begin position="345"/>
        <end position="369"/>
    </location>
</feature>
<dbReference type="InterPro" id="IPR031703">
    <property type="entry name" value="Lipin_mid"/>
</dbReference>
<dbReference type="Pfam" id="PF04571">
    <property type="entry name" value="Lipin_N"/>
    <property type="match status" value="1"/>
</dbReference>
<evidence type="ECO:0000259" key="7">
    <source>
        <dbReference type="SMART" id="SM00775"/>
    </source>
</evidence>
<feature type="compositionally biased region" description="Polar residues" evidence="6">
    <location>
        <begin position="164"/>
        <end position="185"/>
    </location>
</feature>
<dbReference type="PANTHER" id="PTHR12181">
    <property type="entry name" value="LIPIN"/>
    <property type="match status" value="1"/>
</dbReference>
<feature type="region of interest" description="Disordered" evidence="6">
    <location>
        <begin position="132"/>
        <end position="256"/>
    </location>
</feature>
<feature type="compositionally biased region" description="Basic and acidic residues" evidence="6">
    <location>
        <begin position="551"/>
        <end position="560"/>
    </location>
</feature>
<dbReference type="OMA" id="GSRWWFS"/>
<dbReference type="eggNOG" id="KOG2116">
    <property type="taxonomic scope" value="Eukaryota"/>
</dbReference>